<dbReference type="PANTHER" id="PTHR30023:SF0">
    <property type="entry name" value="PENICILLIN-SENSITIVE CARBOXYPEPTIDASE A"/>
    <property type="match status" value="1"/>
</dbReference>
<dbReference type="InterPro" id="IPR007730">
    <property type="entry name" value="SPOR-like_dom"/>
</dbReference>
<comment type="caution">
    <text evidence="5">The sequence shown here is derived from an EMBL/GenBank/DDBJ whole genome shotgun (WGS) entry which is preliminary data.</text>
</comment>
<evidence type="ECO:0000256" key="3">
    <source>
        <dbReference type="SAM" id="MobiDB-lite"/>
    </source>
</evidence>
<sequence length="570" mass="63925">MRSILIWLMVSVWLFALPSDIEYFLNQAKLPKKDVSIYIKELGSNRVVASLNADTIRQPASVIKVLTAYGSLLKLGFDYRWPTEFYMGGNLRSGYLEGDLIIKGYGDPSLGSENLPDIVAQIKQRGIHQINGDIVIDRTYFDVGDKDSAFFDNYPYSAYNAMPDAMMFNERISTVGISPRDGSAYKEIEDPSYTVVNKVKFVNRSCRGKYAWAGSKVDMQSSVPQLILTGELSKHCKERKVCMIVTKPYKAFYYALKEALGKEGITIKGRLRLSRVPSSARLLFTHYSEPLESIVSKTLKESNNVYARHLLLLTGAKVYGAPATVEKGRKAVINLLKSQGALRQNEFFLDNGSGLSRRSKMTAKIFSGVYESAYRVFGDQWMETLSIAGVDGTIKTRYRYKPAQKRAWMKTGTLKYVKNIGGYVKNKAGMYYSVVILVNTKKGTFKAVQLQDSIINWLAQSTKNPSEQSSKVDAPKSKKVFSSVETKPSSPLSQKSKPSSGSYYIQVASVTKKPDSHYLSKIEKEGFSYKVVHEKNYKVLIGGYPSKESAQKALLKIRQKFNKGAFIVTR</sequence>
<protein>
    <submittedName>
        <fullName evidence="5">D-alanyl-D-alanine carboxypeptidase/D-alanyl-D-alanine-endopeptidase</fullName>
        <ecNumber evidence="5">3.4.16.4</ecNumber>
    </submittedName>
</protein>
<dbReference type="Gene3D" id="3.50.80.20">
    <property type="entry name" value="D-Ala-D-Ala carboxypeptidase C, peptidase S13"/>
    <property type="match status" value="1"/>
</dbReference>
<dbReference type="InterPro" id="IPR012338">
    <property type="entry name" value="Beta-lactam/transpept-like"/>
</dbReference>
<dbReference type="RefSeq" id="WP_289413954.1">
    <property type="nucleotide sequence ID" value="NZ_JAQIBD010000003.1"/>
</dbReference>
<gene>
    <name evidence="5" type="primary">dacB</name>
    <name evidence="5" type="ORF">PGH07_08300</name>
</gene>
<evidence type="ECO:0000313" key="5">
    <source>
        <dbReference type="EMBL" id="MDM5272179.1"/>
    </source>
</evidence>
<dbReference type="EC" id="3.4.16.4" evidence="5"/>
<dbReference type="NCBIfam" id="TIGR00666">
    <property type="entry name" value="PBP4"/>
    <property type="match status" value="1"/>
</dbReference>
<dbReference type="SUPFAM" id="SSF110997">
    <property type="entry name" value="Sporulation related repeat"/>
    <property type="match status" value="1"/>
</dbReference>
<feature type="compositionally biased region" description="Low complexity" evidence="3">
    <location>
        <begin position="487"/>
        <end position="500"/>
    </location>
</feature>
<organism evidence="5 6">
    <name type="scientific">Sulfurovum zhangzhouensis</name>
    <dbReference type="NCBI Taxonomy" id="3019067"/>
    <lineage>
        <taxon>Bacteria</taxon>
        <taxon>Pseudomonadati</taxon>
        <taxon>Campylobacterota</taxon>
        <taxon>Epsilonproteobacteria</taxon>
        <taxon>Campylobacterales</taxon>
        <taxon>Sulfurovaceae</taxon>
        <taxon>Sulfurovum</taxon>
    </lineage>
</organism>
<dbReference type="Pfam" id="PF05036">
    <property type="entry name" value="SPOR"/>
    <property type="match status" value="1"/>
</dbReference>
<evidence type="ECO:0000256" key="2">
    <source>
        <dbReference type="ARBA" id="ARBA00022801"/>
    </source>
</evidence>
<name>A0ABT7QZB6_9BACT</name>
<evidence type="ECO:0000313" key="6">
    <source>
        <dbReference type="Proteomes" id="UP001169069"/>
    </source>
</evidence>
<dbReference type="GO" id="GO:0009002">
    <property type="term" value="F:serine-type D-Ala-D-Ala carboxypeptidase activity"/>
    <property type="evidence" value="ECO:0007669"/>
    <property type="project" value="UniProtKB-EC"/>
</dbReference>
<dbReference type="PANTHER" id="PTHR30023">
    <property type="entry name" value="D-ALANYL-D-ALANINE CARBOXYPEPTIDASE"/>
    <property type="match status" value="1"/>
</dbReference>
<reference evidence="5" key="1">
    <citation type="submission" date="2023-01" db="EMBL/GenBank/DDBJ databases">
        <title>Sulfurovum sp. zt1-1 genome assembly.</title>
        <authorList>
            <person name="Wang J."/>
        </authorList>
    </citation>
    <scope>NUCLEOTIDE SEQUENCE</scope>
    <source>
        <strain evidence="5">Zt1-1</strain>
    </source>
</reference>
<dbReference type="SUPFAM" id="SSF56601">
    <property type="entry name" value="beta-lactamase/transpeptidase-like"/>
    <property type="match status" value="1"/>
</dbReference>
<feature type="domain" description="SPOR" evidence="4">
    <location>
        <begin position="499"/>
        <end position="569"/>
    </location>
</feature>
<dbReference type="Proteomes" id="UP001169069">
    <property type="component" value="Unassembled WGS sequence"/>
</dbReference>
<keyword evidence="2 5" id="KW-0378">Hydrolase</keyword>
<dbReference type="PRINTS" id="PR00922">
    <property type="entry name" value="DADACBPTASE3"/>
</dbReference>
<dbReference type="Pfam" id="PF02113">
    <property type="entry name" value="Peptidase_S13"/>
    <property type="match status" value="1"/>
</dbReference>
<evidence type="ECO:0000256" key="1">
    <source>
        <dbReference type="ARBA" id="ARBA00006096"/>
    </source>
</evidence>
<dbReference type="EMBL" id="JAQIBD010000003">
    <property type="protein sequence ID" value="MDM5272179.1"/>
    <property type="molecule type" value="Genomic_DNA"/>
</dbReference>
<dbReference type="Gene3D" id="3.30.70.1070">
    <property type="entry name" value="Sporulation related repeat"/>
    <property type="match status" value="1"/>
</dbReference>
<dbReference type="InterPro" id="IPR000667">
    <property type="entry name" value="Peptidase_S13"/>
</dbReference>
<dbReference type="InterPro" id="IPR036680">
    <property type="entry name" value="SPOR-like_sf"/>
</dbReference>
<dbReference type="Gene3D" id="3.40.710.10">
    <property type="entry name" value="DD-peptidase/beta-lactamase superfamily"/>
    <property type="match status" value="2"/>
</dbReference>
<feature type="region of interest" description="Disordered" evidence="3">
    <location>
        <begin position="465"/>
        <end position="500"/>
    </location>
</feature>
<keyword evidence="5" id="KW-0121">Carboxypeptidase</keyword>
<proteinExistence type="inferred from homology"/>
<keyword evidence="5" id="KW-0645">Protease</keyword>
<evidence type="ECO:0000259" key="4">
    <source>
        <dbReference type="Pfam" id="PF05036"/>
    </source>
</evidence>
<accession>A0ABT7QZB6</accession>
<comment type="similarity">
    <text evidence="1">Belongs to the peptidase S13 family.</text>
</comment>
<keyword evidence="6" id="KW-1185">Reference proteome</keyword>